<dbReference type="Proteomes" id="UP000297907">
    <property type="component" value="Unassembled WGS sequence"/>
</dbReference>
<gene>
    <name evidence="3" type="ORF">E3O42_17645</name>
</gene>
<dbReference type="CDD" id="cd17470">
    <property type="entry name" value="T3SS_Flik_C"/>
    <property type="match status" value="1"/>
</dbReference>
<dbReference type="AlphaFoldDB" id="A0A4R8VZ33"/>
<feature type="domain" description="Flagellar hook-length control protein-like C-terminal" evidence="2">
    <location>
        <begin position="348"/>
        <end position="423"/>
    </location>
</feature>
<feature type="compositionally biased region" description="Low complexity" evidence="1">
    <location>
        <begin position="11"/>
        <end position="21"/>
    </location>
</feature>
<feature type="region of interest" description="Disordered" evidence="1">
    <location>
        <begin position="416"/>
        <end position="499"/>
    </location>
</feature>
<feature type="compositionally biased region" description="Basic and acidic residues" evidence="1">
    <location>
        <begin position="486"/>
        <end position="499"/>
    </location>
</feature>
<feature type="region of interest" description="Disordered" evidence="1">
    <location>
        <begin position="280"/>
        <end position="304"/>
    </location>
</feature>
<dbReference type="Pfam" id="PF02120">
    <property type="entry name" value="Flg_hook"/>
    <property type="match status" value="1"/>
</dbReference>
<dbReference type="InterPro" id="IPR038610">
    <property type="entry name" value="FliK-like_C_sf"/>
</dbReference>
<evidence type="ECO:0000256" key="1">
    <source>
        <dbReference type="SAM" id="MobiDB-lite"/>
    </source>
</evidence>
<evidence type="ECO:0000313" key="3">
    <source>
        <dbReference type="EMBL" id="TFB95969.1"/>
    </source>
</evidence>
<feature type="region of interest" description="Disordered" evidence="1">
    <location>
        <begin position="1"/>
        <end position="103"/>
    </location>
</feature>
<sequence length="499" mass="47106">MPAGDAAPSHAALTDAALTDTELTDAELPDKPRGSAPDAFVPAGPVPGASAPVTPRQPGSESATTLVPVADPAAAVAGGVPAGTTSDAESGADPGTVTIEPGDVGLASGAGLASSMAQPMAQEVAQASAQSGAPVWTALTGTAQTGPASPAASGSADADLAVTGTAATGPALMGTGTGATGVVASGVAAAGTVATGTVATGTVATGTVATGTVATGTVATGTGATGTVAAGTRATGTVAAGTRATGTVATGTGAAGAVANGTAAAWTAVDGAASVVWSTRSHGADTGEPAGAESPSAGLVPQASSGPVASLPVTGSPAGALAAAPSTVPAVPVPLASQVARPLFTLAAAGPGEHTMSISVTPDDLGPVLVRARISAAGIRLELFAPTDAARDALRLILPDLRRDLSVGALPASLDVSARSQPGDAGSSGRQDRPTADQPGQGNAALGGDPRGANDRRRESGASDQWLRSPAIDADAAAANAVVDPARPDQTRGRVDVLA</sequence>
<dbReference type="OrthoDB" id="5149615at2"/>
<comment type="caution">
    <text evidence="3">The sequence shown here is derived from an EMBL/GenBank/DDBJ whole genome shotgun (WGS) entry which is preliminary data.</text>
</comment>
<accession>A0A4R8VZ33</accession>
<dbReference type="Gene3D" id="3.30.750.140">
    <property type="match status" value="1"/>
</dbReference>
<organism evidence="3 4">
    <name type="scientific">Cryobacterium adonitolivorans</name>
    <dbReference type="NCBI Taxonomy" id="1259189"/>
    <lineage>
        <taxon>Bacteria</taxon>
        <taxon>Bacillati</taxon>
        <taxon>Actinomycetota</taxon>
        <taxon>Actinomycetes</taxon>
        <taxon>Micrococcales</taxon>
        <taxon>Microbacteriaceae</taxon>
        <taxon>Cryobacterium</taxon>
    </lineage>
</organism>
<feature type="compositionally biased region" description="Basic and acidic residues" evidence="1">
    <location>
        <begin position="452"/>
        <end position="461"/>
    </location>
</feature>
<evidence type="ECO:0000259" key="2">
    <source>
        <dbReference type="Pfam" id="PF02120"/>
    </source>
</evidence>
<protein>
    <recommendedName>
        <fullName evidence="2">Flagellar hook-length control protein-like C-terminal domain-containing protein</fullName>
    </recommendedName>
</protein>
<dbReference type="RefSeq" id="WP_134455471.1">
    <property type="nucleotide sequence ID" value="NZ_SOFL01000058.1"/>
</dbReference>
<proteinExistence type="predicted"/>
<dbReference type="EMBL" id="SOFL01000058">
    <property type="protein sequence ID" value="TFB95969.1"/>
    <property type="molecule type" value="Genomic_DNA"/>
</dbReference>
<feature type="compositionally biased region" description="Low complexity" evidence="1">
    <location>
        <begin position="36"/>
        <end position="53"/>
    </location>
</feature>
<reference evidence="3 4" key="1">
    <citation type="submission" date="2019-03" db="EMBL/GenBank/DDBJ databases">
        <title>Genomics of glacier-inhabiting Cryobacterium strains.</title>
        <authorList>
            <person name="Liu Q."/>
            <person name="Xin Y.-H."/>
        </authorList>
    </citation>
    <scope>NUCLEOTIDE SEQUENCE [LARGE SCALE GENOMIC DNA]</scope>
    <source>
        <strain evidence="3 4">RHLS22-1</strain>
    </source>
</reference>
<feature type="compositionally biased region" description="Low complexity" evidence="1">
    <location>
        <begin position="63"/>
        <end position="85"/>
    </location>
</feature>
<feature type="compositionally biased region" description="Low complexity" evidence="1">
    <location>
        <begin position="470"/>
        <end position="485"/>
    </location>
</feature>
<name>A0A4R8VZ33_9MICO</name>
<evidence type="ECO:0000313" key="4">
    <source>
        <dbReference type="Proteomes" id="UP000297907"/>
    </source>
</evidence>
<dbReference type="InterPro" id="IPR021136">
    <property type="entry name" value="Flagellar_hook_control-like_C"/>
</dbReference>
<keyword evidence="4" id="KW-1185">Reference proteome</keyword>